<feature type="transmembrane region" description="Helical" evidence="1">
    <location>
        <begin position="109"/>
        <end position="130"/>
    </location>
</feature>
<dbReference type="EMBL" id="FPCG01000003">
    <property type="protein sequence ID" value="SFV21953.1"/>
    <property type="molecule type" value="Genomic_DNA"/>
</dbReference>
<accession>A0A1I7MJ51</accession>
<dbReference type="RefSeq" id="WP_091695702.1">
    <property type="nucleotide sequence ID" value="NZ_FPCG01000003.1"/>
</dbReference>
<gene>
    <name evidence="2" type="ORF">SAMN04487966_103127</name>
</gene>
<dbReference type="Proteomes" id="UP000198881">
    <property type="component" value="Unassembled WGS sequence"/>
</dbReference>
<name>A0A1I7MJ51_9MICC</name>
<evidence type="ECO:0000313" key="2">
    <source>
        <dbReference type="EMBL" id="SFV21953.1"/>
    </source>
</evidence>
<proteinExistence type="predicted"/>
<keyword evidence="1" id="KW-1133">Transmembrane helix</keyword>
<feature type="transmembrane region" description="Helical" evidence="1">
    <location>
        <begin position="51"/>
        <end position="77"/>
    </location>
</feature>
<keyword evidence="3" id="KW-1185">Reference proteome</keyword>
<dbReference type="STRING" id="574650.SAMN04487966_103127"/>
<reference evidence="2 3" key="1">
    <citation type="submission" date="2016-10" db="EMBL/GenBank/DDBJ databases">
        <authorList>
            <person name="de Groot N.N."/>
        </authorList>
    </citation>
    <scope>NUCLEOTIDE SEQUENCE [LARGE SCALE GENOMIC DNA]</scope>
    <source>
        <strain evidence="2 3">CGMCC 1.7054</strain>
    </source>
</reference>
<evidence type="ECO:0000313" key="3">
    <source>
        <dbReference type="Proteomes" id="UP000198881"/>
    </source>
</evidence>
<dbReference type="AlphaFoldDB" id="A0A1I7MJ51"/>
<evidence type="ECO:0000256" key="1">
    <source>
        <dbReference type="SAM" id="Phobius"/>
    </source>
</evidence>
<feature type="transmembrane region" description="Helical" evidence="1">
    <location>
        <begin position="12"/>
        <end position="31"/>
    </location>
</feature>
<keyword evidence="1" id="KW-0812">Transmembrane</keyword>
<organism evidence="2 3">
    <name type="scientific">Micrococcus terreus</name>
    <dbReference type="NCBI Taxonomy" id="574650"/>
    <lineage>
        <taxon>Bacteria</taxon>
        <taxon>Bacillati</taxon>
        <taxon>Actinomycetota</taxon>
        <taxon>Actinomycetes</taxon>
        <taxon>Micrococcales</taxon>
        <taxon>Micrococcaceae</taxon>
        <taxon>Micrococcus</taxon>
    </lineage>
</organism>
<keyword evidence="1" id="KW-0472">Membrane</keyword>
<sequence>MHLPWQARRFISLIIGLVLSLTYALWGVPFVGMLAGLSGLSPADAASPAPAWSMVTMTLGGLLASVPAAVAFVAWVLGDAAQGAGQGADIARMTPMSPERRRALMSMRLLGWLVVLGMLVGMMFSSTGLFDSWSEGMRSLTGVGLDLTVAQATAAAAQIQAFPFSAAGLFALSLLYSVLPVHFSRATARGTWVPWRVLAWGVVMWLACVLVAVLPTYLDLTATN</sequence>
<feature type="transmembrane region" description="Helical" evidence="1">
    <location>
        <begin position="150"/>
        <end position="176"/>
    </location>
</feature>
<protein>
    <submittedName>
        <fullName evidence="2">Uncharacterized protein</fullName>
    </submittedName>
</protein>
<feature type="transmembrane region" description="Helical" evidence="1">
    <location>
        <begin position="197"/>
        <end position="218"/>
    </location>
</feature>